<dbReference type="PANTHER" id="PTHR10773:SF19">
    <property type="match status" value="1"/>
</dbReference>
<dbReference type="Proteomes" id="UP001153954">
    <property type="component" value="Unassembled WGS sequence"/>
</dbReference>
<name>A0AAU9TF17_EUPED</name>
<dbReference type="AlphaFoldDB" id="A0AAU9TF17"/>
<evidence type="ECO:0000313" key="4">
    <source>
        <dbReference type="Proteomes" id="UP001153954"/>
    </source>
</evidence>
<feature type="region of interest" description="Disordered" evidence="1">
    <location>
        <begin position="15"/>
        <end position="34"/>
    </location>
</feature>
<feature type="domain" description="DUF7869" evidence="2">
    <location>
        <begin position="338"/>
        <end position="484"/>
    </location>
</feature>
<evidence type="ECO:0000259" key="2">
    <source>
        <dbReference type="Pfam" id="PF25273"/>
    </source>
</evidence>
<protein>
    <recommendedName>
        <fullName evidence="2">DUF7869 domain-containing protein</fullName>
    </recommendedName>
</protein>
<dbReference type="EMBL" id="CAKOGL010000003">
    <property type="protein sequence ID" value="CAH2084617.1"/>
    <property type="molecule type" value="Genomic_DNA"/>
</dbReference>
<evidence type="ECO:0000256" key="1">
    <source>
        <dbReference type="SAM" id="MobiDB-lite"/>
    </source>
</evidence>
<proteinExistence type="predicted"/>
<organism evidence="3 4">
    <name type="scientific">Euphydryas editha</name>
    <name type="common">Edith's checkerspot</name>
    <dbReference type="NCBI Taxonomy" id="104508"/>
    <lineage>
        <taxon>Eukaryota</taxon>
        <taxon>Metazoa</taxon>
        <taxon>Ecdysozoa</taxon>
        <taxon>Arthropoda</taxon>
        <taxon>Hexapoda</taxon>
        <taxon>Insecta</taxon>
        <taxon>Pterygota</taxon>
        <taxon>Neoptera</taxon>
        <taxon>Endopterygota</taxon>
        <taxon>Lepidoptera</taxon>
        <taxon>Glossata</taxon>
        <taxon>Ditrysia</taxon>
        <taxon>Papilionoidea</taxon>
        <taxon>Nymphalidae</taxon>
        <taxon>Nymphalinae</taxon>
        <taxon>Euphydryas</taxon>
    </lineage>
</organism>
<comment type="caution">
    <text evidence="3">The sequence shown here is derived from an EMBL/GenBank/DDBJ whole genome shotgun (WGS) entry which is preliminary data.</text>
</comment>
<dbReference type="PANTHER" id="PTHR10773">
    <property type="entry name" value="DNA-DIRECTED RNA POLYMERASES I, II, AND III SUBUNIT RPABC2"/>
    <property type="match status" value="1"/>
</dbReference>
<accession>A0AAU9TF17</accession>
<keyword evidence="4" id="KW-1185">Reference proteome</keyword>
<dbReference type="InterPro" id="IPR057191">
    <property type="entry name" value="DUF7869"/>
</dbReference>
<gene>
    <name evidence="3" type="ORF">EEDITHA_LOCUS1169</name>
</gene>
<dbReference type="Pfam" id="PF25273">
    <property type="entry name" value="DUF7869"/>
    <property type="match status" value="1"/>
</dbReference>
<sequence>MECYPLVTDNKHARKRRVDSANWKKNKAKQDRYASKELPVKPTCSHKDKKLQCSTITMVDLRHFHRSFYAINDKLKQDAFILKHVIAVKTKRRRPRNNSNHYKPRAMQMMYRVYCGSQKKMIFVCQKSFLQILHIKRYRVENVVKNYYLKGDFPKENRGGDHRSHKYTDKKESIISFIKTFKCSEPHYCRGSTKRFYLPSELSINKMAKIYNNQAAEHLKVKPLYFRQIFNTCFNLGFGSPRVDVCSTCLQLTEKIKSASECDKTRLMAEKIVHKRRAKAFFTMLKAEDSSLKILSFDCQKNMVLPKIPDQSTYYSRQLYFYNFTIVEGHSKSPLTKENVFSYCWTEDEYAKDANLIVSAVYHRLRNTVYLPECNILRIMADGCSGQNKNTMLIAMLSKWLIQDAPAQIKLVEIVFPVVGHSFLPSDRVFARIEKQLRKMENIISPREYMEVVSEHSTTINVASECQVLDWKTAAKDTFLNVGKWHVPFAKCKRFYLKRASRSNEMVGLRGEIHYKQDLGKYKNICKKDKNSTMIAPTVISQGVTVKQLKLRDVNKLLNVHYGDNWRNLDILGYFARVVPQDTSVEHNDVPTQDDNLDELMCEEQEELPSLII</sequence>
<reference evidence="3" key="1">
    <citation type="submission" date="2022-03" db="EMBL/GenBank/DDBJ databases">
        <authorList>
            <person name="Tunstrom K."/>
        </authorList>
    </citation>
    <scope>NUCLEOTIDE SEQUENCE</scope>
</reference>
<evidence type="ECO:0000313" key="3">
    <source>
        <dbReference type="EMBL" id="CAH2084617.1"/>
    </source>
</evidence>